<dbReference type="STRING" id="709032.Sulku_0887"/>
<dbReference type="PANTHER" id="PTHR30026:SF22">
    <property type="entry name" value="OUTER MEMBRANE EFFLUX PROTEIN"/>
    <property type="match status" value="1"/>
</dbReference>
<sequence>MGKQGGIVKTILAVSVFVSSASLYALDLKSALDEMLQHHPDILQKRQELSAAEHELTIARSGFLPKIDIRSSVAKEKANTQMTGFQNRNFNTVNTNAVLSQNLFSGFSTDSEVEVKRHNIEIKMHELEEKKNDLSLRLIKSYLDVVKASILLDVERKNVKAHEEMYQKIKLKTQSGSGRMADYKEVLSKLALSYVNTLTQDNNYNDASTVLNTVMGRYTDVSELVKPSLEVSVIPRTLEEAVKEAVEKNPMILVGRAEIESAKKSVSLERSSYYPKVDAELNTRSYNNANGTENIDKTTAAMVTLSYNLYNGGSDSARIKRSLSQTYNAIERFRSIERDVAEKMTIAYNAYTVFNRQKPFLEVYSDASFEKTQYYEEEFDLGRRSLIDLLDSENEYCTARRKEVENEFELLYSYFRVLAAKNGLMSYFGIDGGGYSPKNYTLSERVESTVNVENAPSIGEYPFIVSTVQIPLKDNFSKSENNVSVMRVKETNLQKGYENYLKAARLGDKESQRVMVELYAKGIGTAPDADKARYWKNRYVRKGSIAANSRKVIEYKELANRYLPIQSVLMISESKNEVFSAPKEKAKSLDERLKELGIILNGLKK</sequence>
<dbReference type="InterPro" id="IPR051906">
    <property type="entry name" value="TolC-like"/>
</dbReference>
<dbReference type="GO" id="GO:0015288">
    <property type="term" value="F:porin activity"/>
    <property type="evidence" value="ECO:0007669"/>
    <property type="project" value="TreeGrafter"/>
</dbReference>
<dbReference type="InterPro" id="IPR003423">
    <property type="entry name" value="OMP_efflux"/>
</dbReference>
<dbReference type="Gene3D" id="1.20.1600.10">
    <property type="entry name" value="Outer membrane efflux proteins (OEP)"/>
    <property type="match status" value="1"/>
</dbReference>
<dbReference type="GO" id="GO:1990281">
    <property type="term" value="C:efflux pump complex"/>
    <property type="evidence" value="ECO:0007669"/>
    <property type="project" value="TreeGrafter"/>
</dbReference>
<keyword evidence="7" id="KW-0998">Cell outer membrane</keyword>
<organism evidence="8 9">
    <name type="scientific">Sulfuricurvum kujiense (strain ATCC BAA-921 / DSM 16994 / JCM 11577 / YK-1)</name>
    <dbReference type="NCBI Taxonomy" id="709032"/>
    <lineage>
        <taxon>Bacteria</taxon>
        <taxon>Pseudomonadati</taxon>
        <taxon>Campylobacterota</taxon>
        <taxon>Epsilonproteobacteria</taxon>
        <taxon>Campylobacterales</taxon>
        <taxon>Sulfurimonadaceae</taxon>
        <taxon>Sulfuricurvum</taxon>
    </lineage>
</organism>
<dbReference type="Proteomes" id="UP000008721">
    <property type="component" value="Chromosome"/>
</dbReference>
<proteinExistence type="inferred from homology"/>
<reference evidence="8 9" key="1">
    <citation type="journal article" date="2012" name="Stand. Genomic Sci.">
        <title>Complete genome sequence of the sulfur compounds oxidizing chemolithoautotroph Sulfuricurvum kujiense type strain (YK-1(T)).</title>
        <authorList>
            <person name="Han C."/>
            <person name="Kotsyurbenko O."/>
            <person name="Chertkov O."/>
            <person name="Held B."/>
            <person name="Lapidus A."/>
            <person name="Nolan M."/>
            <person name="Lucas S."/>
            <person name="Hammon N."/>
            <person name="Deshpande S."/>
            <person name="Cheng J.F."/>
            <person name="Tapia R."/>
            <person name="Goodwin L.A."/>
            <person name="Pitluck S."/>
            <person name="Liolios K."/>
            <person name="Pagani I."/>
            <person name="Ivanova N."/>
            <person name="Mavromatis K."/>
            <person name="Mikhailova N."/>
            <person name="Pati A."/>
            <person name="Chen A."/>
            <person name="Palaniappan K."/>
            <person name="Land M."/>
            <person name="Hauser L."/>
            <person name="Chang Y.J."/>
            <person name="Jeffries C.D."/>
            <person name="Brambilla E.M."/>
            <person name="Rohde M."/>
            <person name="Spring S."/>
            <person name="Sikorski J."/>
            <person name="Goker M."/>
            <person name="Woyke T."/>
            <person name="Bristow J."/>
            <person name="Eisen J.A."/>
            <person name="Markowitz V."/>
            <person name="Hugenholtz P."/>
            <person name="Kyrpides N.C."/>
            <person name="Klenk H.P."/>
            <person name="Detter J.C."/>
        </authorList>
    </citation>
    <scope>NUCLEOTIDE SEQUENCE [LARGE SCALE GENOMIC DNA]</scope>
    <source>
        <strain evidence="9">ATCC BAA-921 / DSM 16994 / JCM 11577 / YK-1</strain>
    </source>
</reference>
<evidence type="ECO:0000256" key="2">
    <source>
        <dbReference type="ARBA" id="ARBA00007613"/>
    </source>
</evidence>
<dbReference type="KEGG" id="sku:Sulku_0887"/>
<keyword evidence="9" id="KW-1185">Reference proteome</keyword>
<dbReference type="AlphaFoldDB" id="E4U2A3"/>
<dbReference type="RefSeq" id="WP_013459750.1">
    <property type="nucleotide sequence ID" value="NC_014762.1"/>
</dbReference>
<accession>E4U2A3</accession>
<dbReference type="GO" id="GO:0009279">
    <property type="term" value="C:cell outer membrane"/>
    <property type="evidence" value="ECO:0007669"/>
    <property type="project" value="UniProtKB-SubCell"/>
</dbReference>
<keyword evidence="5" id="KW-0812">Transmembrane</keyword>
<comment type="similarity">
    <text evidence="2">Belongs to the outer membrane factor (OMF) (TC 1.B.17) family.</text>
</comment>
<evidence type="ECO:0000256" key="7">
    <source>
        <dbReference type="ARBA" id="ARBA00023237"/>
    </source>
</evidence>
<dbReference type="SUPFAM" id="SSF81901">
    <property type="entry name" value="HCP-like"/>
    <property type="match status" value="1"/>
</dbReference>
<comment type="subcellular location">
    <subcellularLocation>
        <location evidence="1">Cell outer membrane</location>
    </subcellularLocation>
</comment>
<protein>
    <submittedName>
        <fullName evidence="8">Outer membrane efflux protein</fullName>
    </submittedName>
</protein>
<dbReference type="Pfam" id="PF02321">
    <property type="entry name" value="OEP"/>
    <property type="match status" value="2"/>
</dbReference>
<dbReference type="OrthoDB" id="9780675at2"/>
<dbReference type="NCBIfam" id="TIGR01844">
    <property type="entry name" value="type_I_sec_TolC"/>
    <property type="match status" value="1"/>
</dbReference>
<dbReference type="SUPFAM" id="SSF56954">
    <property type="entry name" value="Outer membrane efflux proteins (OEP)"/>
    <property type="match status" value="1"/>
</dbReference>
<name>E4U2A3_SULKY</name>
<keyword evidence="3" id="KW-0813">Transport</keyword>
<evidence type="ECO:0000256" key="5">
    <source>
        <dbReference type="ARBA" id="ARBA00022692"/>
    </source>
</evidence>
<gene>
    <name evidence="8" type="ordered locus">Sulku_0887</name>
</gene>
<dbReference type="EMBL" id="CP002355">
    <property type="protein sequence ID" value="ADR33553.1"/>
    <property type="molecule type" value="Genomic_DNA"/>
</dbReference>
<dbReference type="Gene3D" id="1.25.40.10">
    <property type="entry name" value="Tetratricopeptide repeat domain"/>
    <property type="match status" value="1"/>
</dbReference>
<evidence type="ECO:0000256" key="6">
    <source>
        <dbReference type="ARBA" id="ARBA00023136"/>
    </source>
</evidence>
<dbReference type="GO" id="GO:0015562">
    <property type="term" value="F:efflux transmembrane transporter activity"/>
    <property type="evidence" value="ECO:0007669"/>
    <property type="project" value="InterPro"/>
</dbReference>
<evidence type="ECO:0000313" key="8">
    <source>
        <dbReference type="EMBL" id="ADR33553.1"/>
    </source>
</evidence>
<dbReference type="eggNOG" id="COG1538">
    <property type="taxonomic scope" value="Bacteria"/>
</dbReference>
<dbReference type="InterPro" id="IPR010130">
    <property type="entry name" value="T1SS_OMP_TolC"/>
</dbReference>
<evidence type="ECO:0000313" key="9">
    <source>
        <dbReference type="Proteomes" id="UP000008721"/>
    </source>
</evidence>
<evidence type="ECO:0000256" key="3">
    <source>
        <dbReference type="ARBA" id="ARBA00022448"/>
    </source>
</evidence>
<evidence type="ECO:0000256" key="4">
    <source>
        <dbReference type="ARBA" id="ARBA00022452"/>
    </source>
</evidence>
<keyword evidence="6" id="KW-0472">Membrane</keyword>
<keyword evidence="4" id="KW-1134">Transmembrane beta strand</keyword>
<dbReference type="InterPro" id="IPR011990">
    <property type="entry name" value="TPR-like_helical_dom_sf"/>
</dbReference>
<dbReference type="HOGENOM" id="CLU_012817_0_0_7"/>
<dbReference type="PANTHER" id="PTHR30026">
    <property type="entry name" value="OUTER MEMBRANE PROTEIN TOLC"/>
    <property type="match status" value="1"/>
</dbReference>
<dbReference type="eggNOG" id="COG0790">
    <property type="taxonomic scope" value="Bacteria"/>
</dbReference>
<evidence type="ECO:0000256" key="1">
    <source>
        <dbReference type="ARBA" id="ARBA00004442"/>
    </source>
</evidence>